<evidence type="ECO:0000313" key="3">
    <source>
        <dbReference type="EMBL" id="PRY73004.1"/>
    </source>
</evidence>
<name>A0A2T0VR43_9GAMM</name>
<dbReference type="RefSeq" id="WP_106229427.1">
    <property type="nucleotide sequence ID" value="NZ_PVTM01000002.1"/>
</dbReference>
<evidence type="ECO:0000259" key="2">
    <source>
        <dbReference type="Pfam" id="PF13649"/>
    </source>
</evidence>
<dbReference type="InterPro" id="IPR029063">
    <property type="entry name" value="SAM-dependent_MTases_sf"/>
</dbReference>
<dbReference type="InterPro" id="IPR041698">
    <property type="entry name" value="Methyltransf_25"/>
</dbReference>
<dbReference type="PANTHER" id="PTHR43861:SF3">
    <property type="entry name" value="PUTATIVE (AFU_ORTHOLOGUE AFUA_2G14390)-RELATED"/>
    <property type="match status" value="1"/>
</dbReference>
<dbReference type="Proteomes" id="UP000239896">
    <property type="component" value="Unassembled WGS sequence"/>
</dbReference>
<feature type="domain" description="Methyltransferase" evidence="2">
    <location>
        <begin position="35"/>
        <end position="127"/>
    </location>
</feature>
<dbReference type="CDD" id="cd02440">
    <property type="entry name" value="AdoMet_MTases"/>
    <property type="match status" value="1"/>
</dbReference>
<protein>
    <submittedName>
        <fullName evidence="3">Methyltransferase family protein</fullName>
    </submittedName>
</protein>
<dbReference type="AlphaFoldDB" id="A0A2T0VR43"/>
<keyword evidence="1 3" id="KW-0808">Transferase</keyword>
<keyword evidence="3" id="KW-0489">Methyltransferase</keyword>
<dbReference type="SUPFAM" id="SSF53335">
    <property type="entry name" value="S-adenosyl-L-methionine-dependent methyltransferases"/>
    <property type="match status" value="1"/>
</dbReference>
<proteinExistence type="predicted"/>
<dbReference type="EMBL" id="PVTM01000002">
    <property type="protein sequence ID" value="PRY73004.1"/>
    <property type="molecule type" value="Genomic_DNA"/>
</dbReference>
<evidence type="ECO:0000313" key="4">
    <source>
        <dbReference type="Proteomes" id="UP000239896"/>
    </source>
</evidence>
<gene>
    <name evidence="3" type="ORF">BCL64_10283</name>
</gene>
<dbReference type="Gene3D" id="3.40.50.150">
    <property type="entry name" value="Vaccinia Virus protein VP39"/>
    <property type="match status" value="1"/>
</dbReference>
<dbReference type="Pfam" id="PF13649">
    <property type="entry name" value="Methyltransf_25"/>
    <property type="match status" value="1"/>
</dbReference>
<dbReference type="GO" id="GO:0008168">
    <property type="term" value="F:methyltransferase activity"/>
    <property type="evidence" value="ECO:0007669"/>
    <property type="project" value="UniProtKB-KW"/>
</dbReference>
<keyword evidence="4" id="KW-1185">Reference proteome</keyword>
<sequence length="199" mass="21728">MWDERYDTDDFVYGTEPNDFLREQVGLIGEPPKRVLCLADGEGRNGVYLAGLGHRVLSVDASAVGLRKAARLAEREGVPLETRVADLTEHSFDAEAFDAVVSIFCHVPEAGRPHLHRQVARTLKPGGILILEAYTPAQVPRDTGGPDTPDRTPTAAELEAAFADFEILSSREFDRQVVEGRGHTGLGAVVQFIARKRPA</sequence>
<reference evidence="3 4" key="1">
    <citation type="submission" date="2018-03" db="EMBL/GenBank/DDBJ databases">
        <title>Comparative analysis of microorganisms from saline springs in Andes Mountain Range, Colombia.</title>
        <authorList>
            <person name="Rubin E."/>
        </authorList>
    </citation>
    <scope>NUCLEOTIDE SEQUENCE [LARGE SCALE GENOMIC DNA]</scope>
    <source>
        <strain evidence="3 4">USBA 854</strain>
    </source>
</reference>
<dbReference type="GO" id="GO:0032259">
    <property type="term" value="P:methylation"/>
    <property type="evidence" value="ECO:0007669"/>
    <property type="project" value="UniProtKB-KW"/>
</dbReference>
<organism evidence="3 4">
    <name type="scientific">Halomonas ventosae</name>
    <dbReference type="NCBI Taxonomy" id="229007"/>
    <lineage>
        <taxon>Bacteria</taxon>
        <taxon>Pseudomonadati</taxon>
        <taxon>Pseudomonadota</taxon>
        <taxon>Gammaproteobacteria</taxon>
        <taxon>Oceanospirillales</taxon>
        <taxon>Halomonadaceae</taxon>
        <taxon>Halomonas</taxon>
    </lineage>
</organism>
<evidence type="ECO:0000256" key="1">
    <source>
        <dbReference type="ARBA" id="ARBA00022679"/>
    </source>
</evidence>
<comment type="caution">
    <text evidence="3">The sequence shown here is derived from an EMBL/GenBank/DDBJ whole genome shotgun (WGS) entry which is preliminary data.</text>
</comment>
<accession>A0A2T0VR43</accession>
<dbReference type="PANTHER" id="PTHR43861">
    <property type="entry name" value="TRANS-ACONITATE 2-METHYLTRANSFERASE-RELATED"/>
    <property type="match status" value="1"/>
</dbReference>